<accession>A0A8X6XNM9</accession>
<dbReference type="EMBL" id="BMAV01010674">
    <property type="protein sequence ID" value="GFY55947.1"/>
    <property type="molecule type" value="Genomic_DNA"/>
</dbReference>
<reference evidence="2" key="1">
    <citation type="submission" date="2020-08" db="EMBL/GenBank/DDBJ databases">
        <title>Multicomponent nature underlies the extraordinary mechanical properties of spider dragline silk.</title>
        <authorList>
            <person name="Kono N."/>
            <person name="Nakamura H."/>
            <person name="Mori M."/>
            <person name="Yoshida Y."/>
            <person name="Ohtoshi R."/>
            <person name="Malay A.D."/>
            <person name="Moran D.A.P."/>
            <person name="Tomita M."/>
            <person name="Numata K."/>
            <person name="Arakawa K."/>
        </authorList>
    </citation>
    <scope>NUCLEOTIDE SEQUENCE</scope>
</reference>
<feature type="region of interest" description="Disordered" evidence="1">
    <location>
        <begin position="84"/>
        <end position="128"/>
    </location>
</feature>
<protein>
    <submittedName>
        <fullName evidence="2">Uncharacterized protein</fullName>
    </submittedName>
</protein>
<organism evidence="2 3">
    <name type="scientific">Trichonephila inaurata madagascariensis</name>
    <dbReference type="NCBI Taxonomy" id="2747483"/>
    <lineage>
        <taxon>Eukaryota</taxon>
        <taxon>Metazoa</taxon>
        <taxon>Ecdysozoa</taxon>
        <taxon>Arthropoda</taxon>
        <taxon>Chelicerata</taxon>
        <taxon>Arachnida</taxon>
        <taxon>Araneae</taxon>
        <taxon>Araneomorphae</taxon>
        <taxon>Entelegynae</taxon>
        <taxon>Araneoidea</taxon>
        <taxon>Nephilidae</taxon>
        <taxon>Trichonephila</taxon>
        <taxon>Trichonephila inaurata</taxon>
    </lineage>
</organism>
<name>A0A8X6XNM9_9ARAC</name>
<proteinExistence type="predicted"/>
<evidence type="ECO:0000313" key="3">
    <source>
        <dbReference type="Proteomes" id="UP000886998"/>
    </source>
</evidence>
<evidence type="ECO:0000313" key="2">
    <source>
        <dbReference type="EMBL" id="GFY55947.1"/>
    </source>
</evidence>
<feature type="compositionally biased region" description="Basic residues" evidence="1">
    <location>
        <begin position="490"/>
        <end position="504"/>
    </location>
</feature>
<dbReference type="AlphaFoldDB" id="A0A8X6XNM9"/>
<feature type="compositionally biased region" description="Polar residues" evidence="1">
    <location>
        <begin position="208"/>
        <end position="221"/>
    </location>
</feature>
<feature type="region of interest" description="Disordered" evidence="1">
    <location>
        <begin position="25"/>
        <end position="47"/>
    </location>
</feature>
<keyword evidence="3" id="KW-1185">Reference proteome</keyword>
<feature type="region of interest" description="Disordered" evidence="1">
    <location>
        <begin position="398"/>
        <end position="504"/>
    </location>
</feature>
<dbReference type="OrthoDB" id="6437431at2759"/>
<gene>
    <name evidence="2" type="primary">NCL1_18317</name>
    <name evidence="2" type="ORF">TNIN_406601</name>
</gene>
<feature type="compositionally biased region" description="Polar residues" evidence="1">
    <location>
        <begin position="440"/>
        <end position="457"/>
    </location>
</feature>
<evidence type="ECO:0000256" key="1">
    <source>
        <dbReference type="SAM" id="MobiDB-lite"/>
    </source>
</evidence>
<feature type="region of interest" description="Disordered" evidence="1">
    <location>
        <begin position="174"/>
        <end position="242"/>
    </location>
</feature>
<sequence>EHCQPNYFPEQPCQPNYFPEQPCQPNHAPEEPCQPNYAPEEPCEPNCAPEEPCVPNYAPEEPCEPIYTPEKSCESNYVPEEPCSKNCVPQEEPGEPNYIPEKPFEPNYAPEVPCGENSTPEELYDPEDPCEYISDVEDPFDKDFVPEEFDEHIYDPEEKSCEKSYVSQEPVVQNYTSEEFQDEPVEKDYVPQESVVQNYIPEEPDEQNYVQETKTGKQSNVSEKEIDEQKDESEEKNGHKNVLPIVFSPPRIINWAEESELYFQRIEAEEEAKLMNSKDVGSEQEFSDDYISVIESKEEDYESTRLSIILADNKTNEWDADSDVKPLTSQNACRSEENKAVDTTENKDALLQADTYENKSLLHHENLHIVPKACNLIINLPPAKTDLKNQSCSFKIDSQISSKQKSHVENDTKKHLHDKFTDSSSQNVKNPSVKEYSESAFKSTVITTGDSCSTTSQENRDLNNKAGAISLSEDGGLSSVSEGKNDNRSGKRKKKKRKASSGKK</sequence>
<feature type="non-terminal residue" evidence="2">
    <location>
        <position position="1"/>
    </location>
</feature>
<comment type="caution">
    <text evidence="2">The sequence shown here is derived from an EMBL/GenBank/DDBJ whole genome shotgun (WGS) entry which is preliminary data.</text>
</comment>
<dbReference type="Proteomes" id="UP000886998">
    <property type="component" value="Unassembled WGS sequence"/>
</dbReference>
<feature type="compositionally biased region" description="Basic and acidic residues" evidence="1">
    <location>
        <begin position="406"/>
        <end position="421"/>
    </location>
</feature>
<feature type="compositionally biased region" description="Low complexity" evidence="1">
    <location>
        <begin position="35"/>
        <end position="47"/>
    </location>
</feature>